<evidence type="ECO:0008006" key="3">
    <source>
        <dbReference type="Google" id="ProtNLM"/>
    </source>
</evidence>
<dbReference type="EMBL" id="JBCNJP010000025">
    <property type="protein sequence ID" value="KAK9054342.1"/>
    <property type="molecule type" value="Genomic_DNA"/>
</dbReference>
<evidence type="ECO:0000313" key="1">
    <source>
        <dbReference type="EMBL" id="KAK9054342.1"/>
    </source>
</evidence>
<gene>
    <name evidence="1" type="ORF">SSX86_025420</name>
</gene>
<dbReference type="Proteomes" id="UP001408789">
    <property type="component" value="Unassembled WGS sequence"/>
</dbReference>
<dbReference type="PANTHER" id="PTHR48202:SF1">
    <property type="entry name" value="ALPHA_BETA-HYDROLASES SUPERFAMILY PROTEIN"/>
    <property type="match status" value="1"/>
</dbReference>
<name>A0AAP0GMZ0_9ASTR</name>
<dbReference type="SUPFAM" id="SSF48371">
    <property type="entry name" value="ARM repeat"/>
    <property type="match status" value="1"/>
</dbReference>
<sequence length="1145" mass="127864">MLSRTFIIATTVKSHRRRRHAPNLSLTRLLSPTKRPISTGFNKILNNPQNAGHPPPPPLHRLRPNPFSRLAFTATFISAATAAAYVVFFDNHDEFNAQKPDKNRMHGDSFTMERSNESLRRILDTMRHTGVAVSVLWKSLSSVLSSANHEVRSGFEVRVAALLADIVAADDSRRSAIVGAGGGLVVDWLLDSVALNGGGDYGTQAESARALAYLIADSNVSEAVLRRPQAVPNLLRFIFSAHPRHKDQQQELDFADPLKGRSMLVAAIMDIVTSHDDKVDKVKLKPMLSRKAAMRDIEAALQVVEEGGMHWNEPPSRNQDDGNVRLNGSMELEKPHVKSVTRIKRMLFNKKGDNSPIVIPGLWDDLHCQHVAVPFAAWALANWATASDVNRSRIQELDHDGRAIMTALVAPERSVKWHGSLVARLLLEDRNLPSDEFVSDWGSCLLSTVSQASKSEDVPLTRVALSAFLLSLERCPGAQEAVMEKSLYLMRETAIRMKKHESVQEALAKGLESLCTGNMHLTFDESQKWSSILLHWVFSNTSSDATRSSAIKILSRVLEDYVPSSIPISQGWLAILLNDILKHRMQSLKGSAQPKDKVKTQIDQANVVSGTHAAKALASAVVNLTVNWLGTESLEDLLRIEPFFTPFKNMKKNVPKMNAVDSALATLKGIKTMSEICSDDTFCQTRIIDYGVVPLLRRMLLKDDYEKLAAVEAYKASTDIKSSDQPASDSSRVRVPPAAHIRRHAARFLTILSVHPKVKQLILNDKVWCDWLEDCANGKIPRCNDPKTRSYARATLLNILCNDDGKKNRCPHFTEMIYLIKPDLPHWKYPVEGRWKSSADMPSDKENQTNPFSEVHEGYLDEDTRMLDDTYSHSDPSFDVVFVHGLRGGPFKSWRLSECKSSSKSGLVEKIDEEAGKHGTFWPAEWLSADFPHARLFTLKYKTNLTQWSGSSLPLQEVSSMLLDKLITAGIGDRPVVFVTHSMGGLVVKQMLDQARTEHRDSIVDNTIGVVFYSCPHFGSKLADLPWRMGFVLRPAPTVRELRSGSPRLLKLNDFIRRMHKKGALDVLSFCETKVTPIVEGYGGWAFRLEIVPIESSYPGYGKLVVLESTDHVNSCKPITKSDPSYNETLQLLHKLRASIQEKSY</sequence>
<dbReference type="InterPro" id="IPR016024">
    <property type="entry name" value="ARM-type_fold"/>
</dbReference>
<keyword evidence="2" id="KW-1185">Reference proteome</keyword>
<protein>
    <recommendedName>
        <fullName evidence="3">GPI inositol-deacylase</fullName>
    </recommendedName>
</protein>
<evidence type="ECO:0000313" key="2">
    <source>
        <dbReference type="Proteomes" id="UP001408789"/>
    </source>
</evidence>
<proteinExistence type="predicted"/>
<reference evidence="1 2" key="1">
    <citation type="submission" date="2024-04" db="EMBL/GenBank/DDBJ databases">
        <title>The reference genome of an endangered Asteraceae, Deinandra increscens subsp. villosa, native to the Central Coast of California.</title>
        <authorList>
            <person name="Guilliams M."/>
            <person name="Hasenstab-Lehman K."/>
            <person name="Meyer R."/>
            <person name="Mcevoy S."/>
        </authorList>
    </citation>
    <scope>NUCLEOTIDE SEQUENCE [LARGE SCALE GENOMIC DNA]</scope>
    <source>
        <tissue evidence="1">Leaf</tissue>
    </source>
</reference>
<dbReference type="InterPro" id="IPR011989">
    <property type="entry name" value="ARM-like"/>
</dbReference>
<accession>A0AAP0GMZ0</accession>
<organism evidence="1 2">
    <name type="scientific">Deinandra increscens subsp. villosa</name>
    <dbReference type="NCBI Taxonomy" id="3103831"/>
    <lineage>
        <taxon>Eukaryota</taxon>
        <taxon>Viridiplantae</taxon>
        <taxon>Streptophyta</taxon>
        <taxon>Embryophyta</taxon>
        <taxon>Tracheophyta</taxon>
        <taxon>Spermatophyta</taxon>
        <taxon>Magnoliopsida</taxon>
        <taxon>eudicotyledons</taxon>
        <taxon>Gunneridae</taxon>
        <taxon>Pentapetalae</taxon>
        <taxon>asterids</taxon>
        <taxon>campanulids</taxon>
        <taxon>Asterales</taxon>
        <taxon>Asteraceae</taxon>
        <taxon>Asteroideae</taxon>
        <taxon>Heliantheae alliance</taxon>
        <taxon>Madieae</taxon>
        <taxon>Madiinae</taxon>
        <taxon>Deinandra</taxon>
    </lineage>
</organism>
<comment type="caution">
    <text evidence="1">The sequence shown here is derived from an EMBL/GenBank/DDBJ whole genome shotgun (WGS) entry which is preliminary data.</text>
</comment>
<dbReference type="InterPro" id="IPR029058">
    <property type="entry name" value="AB_hydrolase_fold"/>
</dbReference>
<dbReference type="Gene3D" id="3.40.50.1820">
    <property type="entry name" value="alpha/beta hydrolase"/>
    <property type="match status" value="1"/>
</dbReference>
<dbReference type="SUPFAM" id="SSF53474">
    <property type="entry name" value="alpha/beta-Hydrolases"/>
    <property type="match status" value="1"/>
</dbReference>
<dbReference type="PANTHER" id="PTHR48202">
    <property type="entry name" value="ALPHA/BETA-HYDROLASES SUPERFAMILY PROTEIN"/>
    <property type="match status" value="1"/>
</dbReference>
<dbReference type="AlphaFoldDB" id="A0AAP0GMZ0"/>
<dbReference type="Gene3D" id="1.25.10.10">
    <property type="entry name" value="Leucine-rich Repeat Variant"/>
    <property type="match status" value="2"/>
</dbReference>